<evidence type="ECO:0000313" key="4">
    <source>
        <dbReference type="Proteomes" id="UP000245762"/>
    </source>
</evidence>
<protein>
    <submittedName>
        <fullName evidence="3">Glycosyltransferase WbuB</fullName>
    </submittedName>
</protein>
<dbReference type="InterPro" id="IPR001296">
    <property type="entry name" value="Glyco_trans_1"/>
</dbReference>
<evidence type="ECO:0000259" key="1">
    <source>
        <dbReference type="Pfam" id="PF00534"/>
    </source>
</evidence>
<name>A0A316KZ63_9FLAO</name>
<dbReference type="EMBL" id="QGEG01000002">
    <property type="protein sequence ID" value="PWL39144.1"/>
    <property type="molecule type" value="Genomic_DNA"/>
</dbReference>
<evidence type="ECO:0000259" key="2">
    <source>
        <dbReference type="Pfam" id="PF13439"/>
    </source>
</evidence>
<dbReference type="OrthoDB" id="9811902at2"/>
<dbReference type="GO" id="GO:0016757">
    <property type="term" value="F:glycosyltransferase activity"/>
    <property type="evidence" value="ECO:0007669"/>
    <property type="project" value="InterPro"/>
</dbReference>
<sequence length="400" mass="45722">MKKVIFLALGYPNIKNSTHLYTDLMQEFSKQGHDVLVVAPASKSNGYGFKKEGNVKVLRVSTLPLFRVGAIRKGIANLLLPFQYKKAIKNHCDTLEYDLIILPTPPITLVTVASWLKKKSSGKVYLVLRDIFPQNAVDLKMMKKEGFFHRYFRRQELKLYNISDAIGCMSKANTLYVKKHNPSVENKKLHLLPNWEKLPAPVTEDEIKTIREKFGFTDKFVAIFGGNLGRPQKMENIVNLANSCKEYNDIYFLILGKGTEKENIRKLVSKFDLKNFKLMESLPKKEYIRILAAADIGLISLSDEFTIPNYPSKVLTYFGLKKPVLASLDLNTDFGQMLEETNSGLWSEAGKVEDLKKNLLWFYNNKEEGIKMGENGYNHMKTNLTPEIAYQTIIKEIDNC</sequence>
<evidence type="ECO:0000313" key="3">
    <source>
        <dbReference type="EMBL" id="PWL39144.1"/>
    </source>
</evidence>
<dbReference type="CDD" id="cd03794">
    <property type="entry name" value="GT4_WbuB-like"/>
    <property type="match status" value="1"/>
</dbReference>
<proteinExistence type="predicted"/>
<dbReference type="AlphaFoldDB" id="A0A316KZ63"/>
<dbReference type="Gene3D" id="3.40.50.2000">
    <property type="entry name" value="Glycogen Phosphorylase B"/>
    <property type="match status" value="2"/>
</dbReference>
<keyword evidence="4" id="KW-1185">Reference proteome</keyword>
<dbReference type="RefSeq" id="WP_109663605.1">
    <property type="nucleotide sequence ID" value="NZ_QGEG01000002.1"/>
</dbReference>
<keyword evidence="3" id="KW-0808">Transferase</keyword>
<comment type="caution">
    <text evidence="3">The sequence shown here is derived from an EMBL/GenBank/DDBJ whole genome shotgun (WGS) entry which is preliminary data.</text>
</comment>
<reference evidence="3 4" key="1">
    <citation type="submission" date="2018-05" db="EMBL/GenBank/DDBJ databases">
        <title>Complete genome sequence of Flagellimonas aquimarina ECD12 isolated from seaweed Ecklonia cava.</title>
        <authorList>
            <person name="Choi S."/>
            <person name="Seong C."/>
        </authorList>
    </citation>
    <scope>NUCLEOTIDE SEQUENCE [LARGE SCALE GENOMIC DNA]</scope>
    <source>
        <strain evidence="3 4">ECD12</strain>
    </source>
</reference>
<feature type="domain" description="Glycosyl transferase family 1" evidence="1">
    <location>
        <begin position="208"/>
        <end position="378"/>
    </location>
</feature>
<organism evidence="3 4">
    <name type="scientific">Flagellimonas aquimarina</name>
    <dbReference type="NCBI Taxonomy" id="2201895"/>
    <lineage>
        <taxon>Bacteria</taxon>
        <taxon>Pseudomonadati</taxon>
        <taxon>Bacteroidota</taxon>
        <taxon>Flavobacteriia</taxon>
        <taxon>Flavobacteriales</taxon>
        <taxon>Flavobacteriaceae</taxon>
        <taxon>Flagellimonas</taxon>
    </lineage>
</organism>
<dbReference type="SUPFAM" id="SSF53756">
    <property type="entry name" value="UDP-Glycosyltransferase/glycogen phosphorylase"/>
    <property type="match status" value="1"/>
</dbReference>
<dbReference type="Pfam" id="PF13439">
    <property type="entry name" value="Glyco_transf_4"/>
    <property type="match status" value="1"/>
</dbReference>
<feature type="domain" description="Glycosyltransferase subfamily 4-like N-terminal" evidence="2">
    <location>
        <begin position="22"/>
        <end position="194"/>
    </location>
</feature>
<dbReference type="InterPro" id="IPR028098">
    <property type="entry name" value="Glyco_trans_4-like_N"/>
</dbReference>
<dbReference type="Pfam" id="PF00534">
    <property type="entry name" value="Glycos_transf_1"/>
    <property type="match status" value="1"/>
</dbReference>
<dbReference type="PANTHER" id="PTHR12526">
    <property type="entry name" value="GLYCOSYLTRANSFERASE"/>
    <property type="match status" value="1"/>
</dbReference>
<gene>
    <name evidence="3" type="ORF">DKG77_13075</name>
</gene>
<dbReference type="PANTHER" id="PTHR12526:SF609">
    <property type="entry name" value="LIPOPOLYSACCHARIDE BIOSYNTHESIS PROTEIN"/>
    <property type="match status" value="1"/>
</dbReference>
<accession>A0A316KZ63</accession>
<dbReference type="Proteomes" id="UP000245762">
    <property type="component" value="Unassembled WGS sequence"/>
</dbReference>